<reference evidence="1" key="1">
    <citation type="submission" date="2023-03" db="UniProtKB">
        <authorList>
            <consortium name="EnsemblPlants"/>
        </authorList>
    </citation>
    <scope>IDENTIFICATION</scope>
</reference>
<accession>A0A9I9ECF0</accession>
<name>A0A9I9ECF0_CUCME</name>
<organism evidence="1">
    <name type="scientific">Cucumis melo</name>
    <name type="common">Muskmelon</name>
    <dbReference type="NCBI Taxonomy" id="3656"/>
    <lineage>
        <taxon>Eukaryota</taxon>
        <taxon>Viridiplantae</taxon>
        <taxon>Streptophyta</taxon>
        <taxon>Embryophyta</taxon>
        <taxon>Tracheophyta</taxon>
        <taxon>Spermatophyta</taxon>
        <taxon>Magnoliopsida</taxon>
        <taxon>eudicotyledons</taxon>
        <taxon>Gunneridae</taxon>
        <taxon>Pentapetalae</taxon>
        <taxon>rosids</taxon>
        <taxon>fabids</taxon>
        <taxon>Cucurbitales</taxon>
        <taxon>Cucurbitaceae</taxon>
        <taxon>Benincaseae</taxon>
        <taxon>Cucumis</taxon>
    </lineage>
</organism>
<proteinExistence type="predicted"/>
<protein>
    <submittedName>
        <fullName evidence="1">Uncharacterized protein</fullName>
    </submittedName>
</protein>
<dbReference type="EnsemblPlants" id="MELO3C031860.2.1">
    <property type="protein sequence ID" value="MELO3C031860.2.1"/>
    <property type="gene ID" value="MELO3C031860.2"/>
</dbReference>
<dbReference type="Gramene" id="MELO3C031860.2.1">
    <property type="protein sequence ID" value="MELO3C031860.2.1"/>
    <property type="gene ID" value="MELO3C031860.2"/>
</dbReference>
<evidence type="ECO:0000313" key="1">
    <source>
        <dbReference type="EnsemblPlants" id="MELO3C031860.2.1"/>
    </source>
</evidence>
<dbReference type="AlphaFoldDB" id="A0A9I9ECF0"/>
<sequence>MGLSVAQQMLFNGPPQFNLEFHEPHHRPHSDEKRHFAIRKCDIFAGWKESLNNDGYRWNPWFCIKVLILEDKDLRRRLLLGTFIDTDIKDLENDGANGQGSGNISLENLRFYTKRQIALGLKMHPIALEAPFCYILKLMNIPYVEDSHQLIFEAIVNFGCKHLAFWRSDILFVTVLDKFDHFSSPNKAFRRLLVGLIVMVLEGPMKEFGIEHNDA</sequence>